<evidence type="ECO:0000313" key="15">
    <source>
        <dbReference type="EMBL" id="MUP05982.1"/>
    </source>
</evidence>
<comment type="catalytic activity">
    <reaction evidence="12">
        <text>Mg(2+)(in) = Mg(2+)(out)</text>
        <dbReference type="Rhea" id="RHEA:29827"/>
        <dbReference type="ChEBI" id="CHEBI:18420"/>
    </reaction>
</comment>
<dbReference type="EMBL" id="QUSG01000001">
    <property type="protein sequence ID" value="KAA3531890.1"/>
    <property type="molecule type" value="Genomic_DNA"/>
</dbReference>
<dbReference type="Pfam" id="PF01544">
    <property type="entry name" value="CorA"/>
    <property type="match status" value="1"/>
</dbReference>
<dbReference type="GO" id="GO:0015087">
    <property type="term" value="F:cobalt ion transmembrane transporter activity"/>
    <property type="evidence" value="ECO:0007669"/>
    <property type="project" value="TreeGrafter"/>
</dbReference>
<evidence type="ECO:0000256" key="11">
    <source>
        <dbReference type="ARBA" id="ARBA00023136"/>
    </source>
</evidence>
<dbReference type="GO" id="GO:0005886">
    <property type="term" value="C:plasma membrane"/>
    <property type="evidence" value="ECO:0007669"/>
    <property type="project" value="UniProtKB-SubCell"/>
</dbReference>
<keyword evidence="9 13" id="KW-1133">Transmembrane helix</keyword>
<feature type="transmembrane region" description="Helical" evidence="13">
    <location>
        <begin position="252"/>
        <end position="275"/>
    </location>
</feature>
<dbReference type="InterPro" id="IPR050829">
    <property type="entry name" value="CorA_MIT"/>
</dbReference>
<dbReference type="PANTHER" id="PTHR47685">
    <property type="entry name" value="MAGNESIUM TRANSPORT PROTEIN CORA"/>
    <property type="match status" value="1"/>
</dbReference>
<evidence type="ECO:0000256" key="8">
    <source>
        <dbReference type="ARBA" id="ARBA00022842"/>
    </source>
</evidence>
<keyword evidence="7 13" id="KW-0812">Transmembrane</keyword>
<sequence length="313" mass="34729">MILPSDAPAVLDKDVLWLDLLNPDRTEEALAERLLGLPLPTRDDLKDIEPSSRLYMDDHGVYMTASLLCKAESDLPHLADVAFILGGGRLVTVRYAEPRAFGLFTAALSRNHAHCTSNAVMLARLLETVVDRTAEILEIAGMRVDALSGDVFVDRSRTKRRAARFLEDRLFDIASHHRLVSKTRDSLASLSRLSSFLLSVEPFKTSGEPRDLCKVISHDIQSLSEHAGFIASNISFMLDASLGLINVEQNSIIKIFSIASVVFLPPTLVASIYGMNFQVMPELTWLLGYPFALIVMVLSAIIPFLFFRSKGWL</sequence>
<dbReference type="OrthoDB" id="9803416at2"/>
<comment type="caution">
    <text evidence="16">The sequence shown here is derived from an EMBL/GenBank/DDBJ whole genome shotgun (WGS) entry which is preliminary data.</text>
</comment>
<dbReference type="Proteomes" id="UP000436911">
    <property type="component" value="Unassembled WGS sequence"/>
</dbReference>
<evidence type="ECO:0000256" key="9">
    <source>
        <dbReference type="ARBA" id="ARBA00022989"/>
    </source>
</evidence>
<reference evidence="14 18" key="1">
    <citation type="submission" date="2018-08" db="EMBL/GenBank/DDBJ databases">
        <title>Genome sequencing of Agrobacterium vitis strain ICMP 10754.</title>
        <authorList>
            <person name="Visnovsky S.B."/>
            <person name="Pitman A.R."/>
        </authorList>
    </citation>
    <scope>NUCLEOTIDE SEQUENCE [LARGE SCALE GENOMIC DNA]</scope>
    <source>
        <strain evidence="14 18">ICMP 10754</strain>
    </source>
</reference>
<dbReference type="Proteomes" id="UP000175993">
    <property type="component" value="Unassembled WGS sequence"/>
</dbReference>
<evidence type="ECO:0000256" key="13">
    <source>
        <dbReference type="SAM" id="Phobius"/>
    </source>
</evidence>
<keyword evidence="6" id="KW-0997">Cell inner membrane</keyword>
<evidence type="ECO:0000256" key="6">
    <source>
        <dbReference type="ARBA" id="ARBA00022519"/>
    </source>
</evidence>
<dbReference type="Gene3D" id="3.30.460.20">
    <property type="entry name" value="CorA soluble domain-like"/>
    <property type="match status" value="1"/>
</dbReference>
<dbReference type="Gene3D" id="1.20.58.340">
    <property type="entry name" value="Magnesium transport protein CorA, transmembrane region"/>
    <property type="match status" value="2"/>
</dbReference>
<organism evidence="16 19">
    <name type="scientific">Agrobacterium vitis</name>
    <name type="common">Rhizobium vitis</name>
    <dbReference type="NCBI Taxonomy" id="373"/>
    <lineage>
        <taxon>Bacteria</taxon>
        <taxon>Pseudomonadati</taxon>
        <taxon>Pseudomonadota</taxon>
        <taxon>Alphaproteobacteria</taxon>
        <taxon>Hyphomicrobiales</taxon>
        <taxon>Rhizobiaceae</taxon>
        <taxon>Rhizobium/Agrobacterium group</taxon>
        <taxon>Agrobacterium</taxon>
    </lineage>
</organism>
<evidence type="ECO:0000256" key="10">
    <source>
        <dbReference type="ARBA" id="ARBA00023065"/>
    </source>
</evidence>
<evidence type="ECO:0000313" key="18">
    <source>
        <dbReference type="Proteomes" id="UP000436911"/>
    </source>
</evidence>
<evidence type="ECO:0000256" key="2">
    <source>
        <dbReference type="ARBA" id="ARBA00009765"/>
    </source>
</evidence>
<keyword evidence="11 13" id="KW-0472">Membrane</keyword>
<dbReference type="SUPFAM" id="SSF143865">
    <property type="entry name" value="CorA soluble domain-like"/>
    <property type="match status" value="1"/>
</dbReference>
<dbReference type="EMBL" id="MBEV02000006">
    <property type="protein sequence ID" value="MUP05982.1"/>
    <property type="molecule type" value="Genomic_DNA"/>
</dbReference>
<comment type="subcellular location">
    <subcellularLocation>
        <location evidence="1">Cell inner membrane</location>
        <topology evidence="1">Multi-pass membrane protein</topology>
    </subcellularLocation>
</comment>
<dbReference type="EMBL" id="WPHU01000006">
    <property type="protein sequence ID" value="MVA57614.1"/>
    <property type="molecule type" value="Genomic_DNA"/>
</dbReference>
<dbReference type="InterPro" id="IPR045861">
    <property type="entry name" value="CorA_cytoplasmic_dom"/>
</dbReference>
<evidence type="ECO:0000256" key="4">
    <source>
        <dbReference type="ARBA" id="ARBA00022448"/>
    </source>
</evidence>
<dbReference type="InterPro" id="IPR002523">
    <property type="entry name" value="MgTranspt_CorA/ZnTranspt_ZntB"/>
</dbReference>
<gene>
    <name evidence="15" type="ORF">BBI04_014330</name>
    <name evidence="14" type="ORF">DXT89_00445</name>
    <name evidence="16" type="ORF">GOZ88_16035</name>
</gene>
<evidence type="ECO:0000256" key="1">
    <source>
        <dbReference type="ARBA" id="ARBA00004429"/>
    </source>
</evidence>
<reference evidence="16 19" key="3">
    <citation type="submission" date="2019-12" db="EMBL/GenBank/DDBJ databases">
        <title>Whole-genome sequencing of Allorhizobium vitis.</title>
        <authorList>
            <person name="Gan H.M."/>
            <person name="Szegedi E."/>
            <person name="Burr T."/>
            <person name="Savka M.A."/>
        </authorList>
    </citation>
    <scope>NUCLEOTIDE SEQUENCE [LARGE SCALE GENOMIC DNA]</scope>
    <source>
        <strain evidence="16 19">CG415</strain>
    </source>
</reference>
<evidence type="ECO:0000313" key="19">
    <source>
        <dbReference type="Proteomes" id="UP000440716"/>
    </source>
</evidence>
<evidence type="ECO:0000313" key="17">
    <source>
        <dbReference type="Proteomes" id="UP000175993"/>
    </source>
</evidence>
<protein>
    <recommendedName>
        <fullName evidence="3">Magnesium transport protein CorA</fullName>
    </recommendedName>
</protein>
<evidence type="ECO:0000256" key="12">
    <source>
        <dbReference type="ARBA" id="ARBA00034269"/>
    </source>
</evidence>
<dbReference type="GO" id="GO:0015095">
    <property type="term" value="F:magnesium ion transmembrane transporter activity"/>
    <property type="evidence" value="ECO:0007669"/>
    <property type="project" value="TreeGrafter"/>
</dbReference>
<comment type="similarity">
    <text evidence="2">Belongs to the CorA metal ion transporter (MIT) (TC 1.A.35) family.</text>
</comment>
<keyword evidence="10" id="KW-0406">Ion transport</keyword>
<evidence type="ECO:0000256" key="3">
    <source>
        <dbReference type="ARBA" id="ARBA00019439"/>
    </source>
</evidence>
<evidence type="ECO:0000256" key="7">
    <source>
        <dbReference type="ARBA" id="ARBA00022692"/>
    </source>
</evidence>
<dbReference type="SUPFAM" id="SSF144083">
    <property type="entry name" value="Magnesium transport protein CorA, transmembrane region"/>
    <property type="match status" value="1"/>
</dbReference>
<reference evidence="15 17" key="2">
    <citation type="submission" date="2019-11" db="EMBL/GenBank/DDBJ databases">
        <title>Whole-genome sequencing of Allorhizobium vitis.</title>
        <authorList>
            <person name="Gan H.M."/>
            <person name="Savka M.A."/>
        </authorList>
    </citation>
    <scope>NUCLEOTIDE SEQUENCE [LARGE SCALE GENOMIC DNA]</scope>
    <source>
        <strain evidence="15 17">AB4</strain>
    </source>
</reference>
<dbReference type="PANTHER" id="PTHR47685:SF1">
    <property type="entry name" value="MAGNESIUM TRANSPORT PROTEIN CORA"/>
    <property type="match status" value="1"/>
</dbReference>
<dbReference type="InterPro" id="IPR045863">
    <property type="entry name" value="CorA_TM1_TM2"/>
</dbReference>
<dbReference type="CDD" id="cd12837">
    <property type="entry name" value="EcCorA-like_u1"/>
    <property type="match status" value="1"/>
</dbReference>
<dbReference type="GO" id="GO:0015099">
    <property type="term" value="F:nickel cation transmembrane transporter activity"/>
    <property type="evidence" value="ECO:0007669"/>
    <property type="project" value="TreeGrafter"/>
</dbReference>
<proteinExistence type="inferred from homology"/>
<evidence type="ECO:0000313" key="16">
    <source>
        <dbReference type="EMBL" id="MVA57614.1"/>
    </source>
</evidence>
<name>A0A368NZU5_AGRVI</name>
<dbReference type="AlphaFoldDB" id="A0A368NZU5"/>
<dbReference type="FunFam" id="1.20.58.340:FF:000001">
    <property type="entry name" value="Magnesium transport protein CorA"/>
    <property type="match status" value="1"/>
</dbReference>
<feature type="transmembrane region" description="Helical" evidence="13">
    <location>
        <begin position="287"/>
        <end position="307"/>
    </location>
</feature>
<keyword evidence="8" id="KW-0460">Magnesium</keyword>
<keyword evidence="4" id="KW-0813">Transport</keyword>
<dbReference type="Proteomes" id="UP000440716">
    <property type="component" value="Unassembled WGS sequence"/>
</dbReference>
<accession>A0A368NZU5</accession>
<evidence type="ECO:0000256" key="5">
    <source>
        <dbReference type="ARBA" id="ARBA00022475"/>
    </source>
</evidence>
<keyword evidence="5" id="KW-1003">Cell membrane</keyword>
<evidence type="ECO:0000313" key="14">
    <source>
        <dbReference type="EMBL" id="KAA3531890.1"/>
    </source>
</evidence>